<feature type="region of interest" description="Disordered" evidence="1">
    <location>
        <begin position="1"/>
        <end position="21"/>
    </location>
</feature>
<protein>
    <submittedName>
        <fullName evidence="2">Uncharacterized protein</fullName>
    </submittedName>
</protein>
<gene>
    <name evidence="2" type="ORF">PGLA2088_LOCUS35936</name>
</gene>
<reference evidence="2" key="1">
    <citation type="submission" date="2021-02" db="EMBL/GenBank/DDBJ databases">
        <authorList>
            <person name="Dougan E. K."/>
            <person name="Rhodes N."/>
            <person name="Thang M."/>
            <person name="Chan C."/>
        </authorList>
    </citation>
    <scope>NUCLEOTIDE SEQUENCE</scope>
</reference>
<feature type="non-terminal residue" evidence="2">
    <location>
        <position position="119"/>
    </location>
</feature>
<proteinExistence type="predicted"/>
<sequence length="119" mass="13277">MRRSLQRFSNEGDTLSHATFGAHCSGRSKVSLTAEKRSLARQLATSSDLLPCNLRRDYLDAHPEDEPALPSMKDLSRHRYLSKKVVRDLAPSQSPEEMKALIETMAKSAEQAPSKLEVP</sequence>
<dbReference type="AlphaFoldDB" id="A0A813KTY5"/>
<name>A0A813KTY5_POLGL</name>
<evidence type="ECO:0000256" key="1">
    <source>
        <dbReference type="SAM" id="MobiDB-lite"/>
    </source>
</evidence>
<dbReference type="Proteomes" id="UP000626109">
    <property type="component" value="Unassembled WGS sequence"/>
</dbReference>
<dbReference type="EMBL" id="CAJNNW010031986">
    <property type="protein sequence ID" value="CAE8710416.1"/>
    <property type="molecule type" value="Genomic_DNA"/>
</dbReference>
<accession>A0A813KTY5</accession>
<feature type="compositionally biased region" description="Polar residues" evidence="1">
    <location>
        <begin position="1"/>
        <end position="17"/>
    </location>
</feature>
<evidence type="ECO:0000313" key="2">
    <source>
        <dbReference type="EMBL" id="CAE8710416.1"/>
    </source>
</evidence>
<comment type="caution">
    <text evidence="2">The sequence shown here is derived from an EMBL/GenBank/DDBJ whole genome shotgun (WGS) entry which is preliminary data.</text>
</comment>
<evidence type="ECO:0000313" key="3">
    <source>
        <dbReference type="Proteomes" id="UP000626109"/>
    </source>
</evidence>
<organism evidence="2 3">
    <name type="scientific">Polarella glacialis</name>
    <name type="common">Dinoflagellate</name>
    <dbReference type="NCBI Taxonomy" id="89957"/>
    <lineage>
        <taxon>Eukaryota</taxon>
        <taxon>Sar</taxon>
        <taxon>Alveolata</taxon>
        <taxon>Dinophyceae</taxon>
        <taxon>Suessiales</taxon>
        <taxon>Suessiaceae</taxon>
        <taxon>Polarella</taxon>
    </lineage>
</organism>